<reference evidence="1" key="1">
    <citation type="submission" date="2020-08" db="EMBL/GenBank/DDBJ databases">
        <title>Multicomponent nature underlies the extraordinary mechanical properties of spider dragline silk.</title>
        <authorList>
            <person name="Kono N."/>
            <person name="Nakamura H."/>
            <person name="Mori M."/>
            <person name="Yoshida Y."/>
            <person name="Ohtoshi R."/>
            <person name="Malay A.D."/>
            <person name="Moran D.A.P."/>
            <person name="Tomita M."/>
            <person name="Numata K."/>
            <person name="Arakawa K."/>
        </authorList>
    </citation>
    <scope>NUCLEOTIDE SEQUENCE</scope>
</reference>
<dbReference type="EMBL" id="BMAV01019563">
    <property type="protein sequence ID" value="GFY72643.1"/>
    <property type="molecule type" value="Genomic_DNA"/>
</dbReference>
<gene>
    <name evidence="1" type="ORF">TNIN_21741</name>
</gene>
<name>A0A8X6YKV9_9ARAC</name>
<accession>A0A8X6YKV9</accession>
<sequence length="222" mass="24315">MLFPRGSAPSGVFWFLTPGFHVRAGTTKRKKRGVYSKFKSACQIPKKPVLGYKLWEKKGPENRPPGLPLAPSGGWIGAFWREMPPTVFWGPDSFSHLVLSPRAVWEETIFAQVFTCGALFGENLDVNNTVPPCRAPKPFGEHPRYPVGPIKNGGKIAGKGPNSGPGILLPFFWGALKKSRLAISSPIGGWKKQQLSFHVRKISSPHLKTGKPMKPGGTAKTF</sequence>
<organism evidence="1 2">
    <name type="scientific">Trichonephila inaurata madagascariensis</name>
    <dbReference type="NCBI Taxonomy" id="2747483"/>
    <lineage>
        <taxon>Eukaryota</taxon>
        <taxon>Metazoa</taxon>
        <taxon>Ecdysozoa</taxon>
        <taxon>Arthropoda</taxon>
        <taxon>Chelicerata</taxon>
        <taxon>Arachnida</taxon>
        <taxon>Araneae</taxon>
        <taxon>Araneomorphae</taxon>
        <taxon>Entelegynae</taxon>
        <taxon>Araneoidea</taxon>
        <taxon>Nephilidae</taxon>
        <taxon>Trichonephila</taxon>
        <taxon>Trichonephila inaurata</taxon>
    </lineage>
</organism>
<dbReference type="Proteomes" id="UP000886998">
    <property type="component" value="Unassembled WGS sequence"/>
</dbReference>
<evidence type="ECO:0000313" key="2">
    <source>
        <dbReference type="Proteomes" id="UP000886998"/>
    </source>
</evidence>
<protein>
    <submittedName>
        <fullName evidence="1">Uncharacterized protein</fullName>
    </submittedName>
</protein>
<comment type="caution">
    <text evidence="1">The sequence shown here is derived from an EMBL/GenBank/DDBJ whole genome shotgun (WGS) entry which is preliminary data.</text>
</comment>
<proteinExistence type="predicted"/>
<dbReference type="AlphaFoldDB" id="A0A8X6YKV9"/>
<evidence type="ECO:0000313" key="1">
    <source>
        <dbReference type="EMBL" id="GFY72643.1"/>
    </source>
</evidence>
<keyword evidence="2" id="KW-1185">Reference proteome</keyword>